<dbReference type="OrthoDB" id="6429822at2759"/>
<dbReference type="EMBL" id="BMAV01024148">
    <property type="protein sequence ID" value="GFS30441.1"/>
    <property type="molecule type" value="Genomic_DNA"/>
</dbReference>
<protein>
    <submittedName>
        <fullName evidence="1">Uncharacterized protein</fullName>
    </submittedName>
</protein>
<dbReference type="AlphaFoldDB" id="A0A8X6I6X1"/>
<evidence type="ECO:0000313" key="2">
    <source>
        <dbReference type="Proteomes" id="UP000886998"/>
    </source>
</evidence>
<reference evidence="1" key="1">
    <citation type="submission" date="2020-08" db="EMBL/GenBank/DDBJ databases">
        <title>Multicomponent nature underlies the extraordinary mechanical properties of spider dragline silk.</title>
        <authorList>
            <person name="Kono N."/>
            <person name="Nakamura H."/>
            <person name="Mori M."/>
            <person name="Yoshida Y."/>
            <person name="Ohtoshi R."/>
            <person name="Malay A.D."/>
            <person name="Moran D.A.P."/>
            <person name="Tomita M."/>
            <person name="Numata K."/>
            <person name="Arakawa K."/>
        </authorList>
    </citation>
    <scope>NUCLEOTIDE SEQUENCE</scope>
</reference>
<name>A0A8X6I6X1_9ARAC</name>
<dbReference type="Proteomes" id="UP000886998">
    <property type="component" value="Unassembled WGS sequence"/>
</dbReference>
<organism evidence="1 2">
    <name type="scientific">Trichonephila inaurata madagascariensis</name>
    <dbReference type="NCBI Taxonomy" id="2747483"/>
    <lineage>
        <taxon>Eukaryota</taxon>
        <taxon>Metazoa</taxon>
        <taxon>Ecdysozoa</taxon>
        <taxon>Arthropoda</taxon>
        <taxon>Chelicerata</taxon>
        <taxon>Arachnida</taxon>
        <taxon>Araneae</taxon>
        <taxon>Araneomorphae</taxon>
        <taxon>Entelegynae</taxon>
        <taxon>Araneoidea</taxon>
        <taxon>Nephilidae</taxon>
        <taxon>Trichonephila</taxon>
        <taxon>Trichonephila inaurata</taxon>
    </lineage>
</organism>
<gene>
    <name evidence="1" type="primary">AVEN_261784_1</name>
    <name evidence="1" type="ORF">TNIN_160201</name>
</gene>
<proteinExistence type="predicted"/>
<sequence>MKQNVYIQFDVKFNGELVIECARYDQVVDAIDELAREWACKNSLTYEVTGLELFFFILLINPEINWMTVDFILQRTKGHAHLIAARAKQLSEKLVNKQ</sequence>
<evidence type="ECO:0000313" key="1">
    <source>
        <dbReference type="EMBL" id="GFS30441.1"/>
    </source>
</evidence>
<accession>A0A8X6I6X1</accession>
<comment type="caution">
    <text evidence="1">The sequence shown here is derived from an EMBL/GenBank/DDBJ whole genome shotgun (WGS) entry which is preliminary data.</text>
</comment>
<keyword evidence="2" id="KW-1185">Reference proteome</keyword>